<dbReference type="InterPro" id="IPR000192">
    <property type="entry name" value="Aminotrans_V_dom"/>
</dbReference>
<dbReference type="PANTHER" id="PTHR43586:SF15">
    <property type="entry name" value="BLR3095 PROTEIN"/>
    <property type="match status" value="1"/>
</dbReference>
<dbReference type="Pfam" id="PF00266">
    <property type="entry name" value="Aminotran_5"/>
    <property type="match status" value="1"/>
</dbReference>
<dbReference type="Proteomes" id="UP000823485">
    <property type="component" value="Unassembled WGS sequence"/>
</dbReference>
<evidence type="ECO:0000313" key="2">
    <source>
        <dbReference type="EMBL" id="MBM7717273.1"/>
    </source>
</evidence>
<evidence type="ECO:0000259" key="1">
    <source>
        <dbReference type="Pfam" id="PF00266"/>
    </source>
</evidence>
<sequence length="366" mass="41952">MNNEAIDRFREGIPIVNEKIYLDHAAMSPLHTDVVNRIHDFHLERQKDGPDFPKWWNLIEETRSLVAEWLHVQSSEIAFLWNTSAGINLAAQGFLLSEGDEVIIPDKEFPSNVYPWLALQQECGVNVKTVPFTDNRLTVDHIIASVTSKTKVISVSWVSATNGNMIDIQRLGDFCKENNILFVVDAIQGFCSRELDLSQIHVDVLVSGFYKWAMGPDGVSFVYINKLTMNKMRMPWVGWASMEAPFEYEKIDFHLSKDARRYETGNMNFSAIAGVHETLSVLLPWKQYINERVQKLTKRLRSGLKTIPHVTLLSPEDSISGITLFQGGNLENFAKHHVMVNYRSGIRVSPHFYNTEEEIDRFLNYM</sequence>
<organism evidence="2 3">
    <name type="scientific">Siminovitchia thermophila</name>
    <dbReference type="NCBI Taxonomy" id="1245522"/>
    <lineage>
        <taxon>Bacteria</taxon>
        <taxon>Bacillati</taxon>
        <taxon>Bacillota</taxon>
        <taxon>Bacilli</taxon>
        <taxon>Bacillales</taxon>
        <taxon>Bacillaceae</taxon>
        <taxon>Siminovitchia</taxon>
    </lineage>
</organism>
<dbReference type="EMBL" id="JAFBFH010000042">
    <property type="protein sequence ID" value="MBM7717273.1"/>
    <property type="molecule type" value="Genomic_DNA"/>
</dbReference>
<evidence type="ECO:0000313" key="3">
    <source>
        <dbReference type="Proteomes" id="UP000823485"/>
    </source>
</evidence>
<proteinExistence type="predicted"/>
<protein>
    <submittedName>
        <fullName evidence="2">Selenocysteine lyase/cysteine desulfurase</fullName>
    </submittedName>
</protein>
<reference evidence="2 3" key="1">
    <citation type="submission" date="2021-01" db="EMBL/GenBank/DDBJ databases">
        <title>Genomic Encyclopedia of Type Strains, Phase IV (KMG-IV): sequencing the most valuable type-strain genomes for metagenomic binning, comparative biology and taxonomic classification.</title>
        <authorList>
            <person name="Goeker M."/>
        </authorList>
    </citation>
    <scope>NUCLEOTIDE SEQUENCE [LARGE SCALE GENOMIC DNA]</scope>
    <source>
        <strain evidence="2 3">DSM 105453</strain>
    </source>
</reference>
<dbReference type="InterPro" id="IPR015421">
    <property type="entry name" value="PyrdxlP-dep_Trfase_major"/>
</dbReference>
<keyword evidence="2" id="KW-0456">Lyase</keyword>
<feature type="domain" description="Aminotransferase class V" evidence="1">
    <location>
        <begin position="20"/>
        <end position="325"/>
    </location>
</feature>
<name>A0ABS2RC87_9BACI</name>
<dbReference type="RefSeq" id="WP_205180268.1">
    <property type="nucleotide sequence ID" value="NZ_JAFBFH010000042.1"/>
</dbReference>
<dbReference type="SUPFAM" id="SSF53383">
    <property type="entry name" value="PLP-dependent transferases"/>
    <property type="match status" value="1"/>
</dbReference>
<dbReference type="InterPro" id="IPR015424">
    <property type="entry name" value="PyrdxlP-dep_Trfase"/>
</dbReference>
<accession>A0ABS2RC87</accession>
<dbReference type="Gene3D" id="3.90.1150.10">
    <property type="entry name" value="Aspartate Aminotransferase, domain 1"/>
    <property type="match status" value="1"/>
</dbReference>
<keyword evidence="3" id="KW-1185">Reference proteome</keyword>
<gene>
    <name evidence="2" type="ORF">JOC94_004298</name>
</gene>
<dbReference type="InterPro" id="IPR015422">
    <property type="entry name" value="PyrdxlP-dep_Trfase_small"/>
</dbReference>
<dbReference type="PANTHER" id="PTHR43586">
    <property type="entry name" value="CYSTEINE DESULFURASE"/>
    <property type="match status" value="1"/>
</dbReference>
<comment type="caution">
    <text evidence="2">The sequence shown here is derived from an EMBL/GenBank/DDBJ whole genome shotgun (WGS) entry which is preliminary data.</text>
</comment>
<dbReference type="GO" id="GO:0016829">
    <property type="term" value="F:lyase activity"/>
    <property type="evidence" value="ECO:0007669"/>
    <property type="project" value="UniProtKB-KW"/>
</dbReference>
<dbReference type="Gene3D" id="3.40.640.10">
    <property type="entry name" value="Type I PLP-dependent aspartate aminotransferase-like (Major domain)"/>
    <property type="match status" value="1"/>
</dbReference>